<keyword evidence="4" id="KW-1185">Reference proteome</keyword>
<evidence type="ECO:0000313" key="3">
    <source>
        <dbReference type="EMBL" id="MCT7376074.1"/>
    </source>
</evidence>
<feature type="region of interest" description="Disordered" evidence="1">
    <location>
        <begin position="1"/>
        <end position="24"/>
    </location>
</feature>
<evidence type="ECO:0000313" key="4">
    <source>
        <dbReference type="Proteomes" id="UP001320831"/>
    </source>
</evidence>
<comment type="caution">
    <text evidence="3">The sequence shown here is derived from an EMBL/GenBank/DDBJ whole genome shotgun (WGS) entry which is preliminary data.</text>
</comment>
<sequence length="95" mass="10669">MIGRFSPKTNPFRFRPEDRPGADGEEDWADNRLSNFMAWAAAHALPRWCTVESHWTVRLTELLWADCPCCLGFRFMTIGAAGGFVLGLLIGILVN</sequence>
<keyword evidence="2" id="KW-0812">Transmembrane</keyword>
<dbReference type="Proteomes" id="UP001320831">
    <property type="component" value="Unassembled WGS sequence"/>
</dbReference>
<evidence type="ECO:0000256" key="2">
    <source>
        <dbReference type="SAM" id="Phobius"/>
    </source>
</evidence>
<keyword evidence="2" id="KW-1133">Transmembrane helix</keyword>
<proteinExistence type="predicted"/>
<feature type="transmembrane region" description="Helical" evidence="2">
    <location>
        <begin position="71"/>
        <end position="94"/>
    </location>
</feature>
<gene>
    <name evidence="3" type="ORF">N5A92_13635</name>
</gene>
<keyword evidence="2" id="KW-0472">Membrane</keyword>
<accession>A0ABT2LNT6</accession>
<reference evidence="3 4" key="1">
    <citation type="submission" date="2022-09" db="EMBL/GenBank/DDBJ databases">
        <title>Chelativorans salina sp. nov., a novel slightly halophilic bacterium isolated from a saline lake sediment enrichment.</title>
        <authorList>
            <person name="Gao L."/>
            <person name="Fang B.-Z."/>
            <person name="Li W.-J."/>
        </authorList>
    </citation>
    <scope>NUCLEOTIDE SEQUENCE [LARGE SCALE GENOMIC DNA]</scope>
    <source>
        <strain evidence="3 4">EGI FJ00035</strain>
    </source>
</reference>
<evidence type="ECO:0000256" key="1">
    <source>
        <dbReference type="SAM" id="MobiDB-lite"/>
    </source>
</evidence>
<organism evidence="3 4">
    <name type="scientific">Chelativorans salis</name>
    <dbReference type="NCBI Taxonomy" id="2978478"/>
    <lineage>
        <taxon>Bacteria</taxon>
        <taxon>Pseudomonadati</taxon>
        <taxon>Pseudomonadota</taxon>
        <taxon>Alphaproteobacteria</taxon>
        <taxon>Hyphomicrobiales</taxon>
        <taxon>Phyllobacteriaceae</taxon>
        <taxon>Chelativorans</taxon>
    </lineage>
</organism>
<dbReference type="EMBL" id="JAOCZP010000003">
    <property type="protein sequence ID" value="MCT7376074.1"/>
    <property type="molecule type" value="Genomic_DNA"/>
</dbReference>
<name>A0ABT2LNT6_9HYPH</name>
<protein>
    <submittedName>
        <fullName evidence="3">Uncharacterized protein</fullName>
    </submittedName>
</protein>
<dbReference type="RefSeq" id="WP_260903543.1">
    <property type="nucleotide sequence ID" value="NZ_JAOCZP010000003.1"/>
</dbReference>